<dbReference type="GO" id="GO:0000045">
    <property type="term" value="P:autophagosome assembly"/>
    <property type="evidence" value="ECO:0007669"/>
    <property type="project" value="TreeGrafter"/>
</dbReference>
<comment type="similarity">
    <text evidence="3">Belongs to the ATG2 family.</text>
</comment>
<dbReference type="PANTHER" id="PTHR13190:SF1">
    <property type="entry name" value="AUTOPHAGY-RELATED 2, ISOFORM A"/>
    <property type="match status" value="1"/>
</dbReference>
<dbReference type="Pfam" id="PF13329">
    <property type="entry name" value="ATG2_CAD"/>
    <property type="match status" value="2"/>
</dbReference>
<dbReference type="GO" id="GO:0034045">
    <property type="term" value="C:phagophore assembly site membrane"/>
    <property type="evidence" value="ECO:0007669"/>
    <property type="project" value="UniProtKB-SubCell"/>
</dbReference>
<keyword evidence="6" id="KW-0256">Endoplasmic reticulum</keyword>
<evidence type="ECO:0000256" key="4">
    <source>
        <dbReference type="ARBA" id="ARBA00018070"/>
    </source>
</evidence>
<evidence type="ECO:0000313" key="12">
    <source>
        <dbReference type="EMBL" id="OZC06736.1"/>
    </source>
</evidence>
<evidence type="ECO:0000256" key="11">
    <source>
        <dbReference type="ARBA" id="ARBA00024615"/>
    </source>
</evidence>
<keyword evidence="13" id="KW-1185">Reference proteome</keyword>
<evidence type="ECO:0000256" key="8">
    <source>
        <dbReference type="ARBA" id="ARBA00023055"/>
    </source>
</evidence>
<dbReference type="GO" id="GO:0032266">
    <property type="term" value="F:phosphatidylinositol-3-phosphate binding"/>
    <property type="evidence" value="ECO:0007669"/>
    <property type="project" value="TreeGrafter"/>
</dbReference>
<dbReference type="InterPro" id="IPR026849">
    <property type="entry name" value="ATG2"/>
</dbReference>
<evidence type="ECO:0000256" key="7">
    <source>
        <dbReference type="ARBA" id="ARBA00023006"/>
    </source>
</evidence>
<comment type="subcellular location">
    <subcellularLocation>
        <location evidence="1">Endoplasmic reticulum membrane</location>
        <topology evidence="1">Peripheral membrane protein</topology>
    </subcellularLocation>
    <subcellularLocation>
        <location evidence="2">Preautophagosomal structure membrane</location>
        <topology evidence="2">Peripheral membrane protein</topology>
    </subcellularLocation>
</comment>
<dbReference type="OrthoDB" id="18982at2759"/>
<name>A0A238BPE9_9BILA</name>
<proteinExistence type="inferred from homology"/>
<dbReference type="GO" id="GO:0061723">
    <property type="term" value="P:glycophagy"/>
    <property type="evidence" value="ECO:0007669"/>
    <property type="project" value="TreeGrafter"/>
</dbReference>
<comment type="catalytic activity">
    <reaction evidence="11">
        <text>a 1,2-diacyl-sn-glycero-3-phosphoethanolamine(in) = a 1,2-diacyl-sn-glycero-3-phosphoethanolamine(out)</text>
        <dbReference type="Rhea" id="RHEA:38895"/>
        <dbReference type="ChEBI" id="CHEBI:64612"/>
    </reaction>
</comment>
<evidence type="ECO:0000256" key="2">
    <source>
        <dbReference type="ARBA" id="ARBA00004623"/>
    </source>
</evidence>
<evidence type="ECO:0000256" key="3">
    <source>
        <dbReference type="ARBA" id="ARBA00009714"/>
    </source>
</evidence>
<organism evidence="12 13">
    <name type="scientific">Onchocerca flexuosa</name>
    <dbReference type="NCBI Taxonomy" id="387005"/>
    <lineage>
        <taxon>Eukaryota</taxon>
        <taxon>Metazoa</taxon>
        <taxon>Ecdysozoa</taxon>
        <taxon>Nematoda</taxon>
        <taxon>Chromadorea</taxon>
        <taxon>Rhabditida</taxon>
        <taxon>Spirurina</taxon>
        <taxon>Spiruromorpha</taxon>
        <taxon>Filarioidea</taxon>
        <taxon>Onchocercidae</taxon>
        <taxon>Onchocerca</taxon>
    </lineage>
</organism>
<evidence type="ECO:0000256" key="5">
    <source>
        <dbReference type="ARBA" id="ARBA00022448"/>
    </source>
</evidence>
<evidence type="ECO:0000256" key="9">
    <source>
        <dbReference type="ARBA" id="ARBA00023136"/>
    </source>
</evidence>
<dbReference type="GO" id="GO:0061908">
    <property type="term" value="C:phagophore"/>
    <property type="evidence" value="ECO:0007669"/>
    <property type="project" value="TreeGrafter"/>
</dbReference>
<gene>
    <name evidence="12" type="ORF">X798_06277</name>
</gene>
<evidence type="ECO:0000256" key="6">
    <source>
        <dbReference type="ARBA" id="ARBA00022824"/>
    </source>
</evidence>
<dbReference type="GO" id="GO:0043495">
    <property type="term" value="F:protein-membrane adaptor activity"/>
    <property type="evidence" value="ECO:0007669"/>
    <property type="project" value="TreeGrafter"/>
</dbReference>
<keyword evidence="8" id="KW-0445">Lipid transport</keyword>
<dbReference type="GO" id="GO:0061709">
    <property type="term" value="P:reticulophagy"/>
    <property type="evidence" value="ECO:0007669"/>
    <property type="project" value="TreeGrafter"/>
</dbReference>
<reference evidence="12 13" key="1">
    <citation type="submission" date="2015-12" db="EMBL/GenBank/DDBJ databases">
        <title>Draft genome of the nematode, Onchocerca flexuosa.</title>
        <authorList>
            <person name="Mitreva M."/>
        </authorList>
    </citation>
    <scope>NUCLEOTIDE SEQUENCE [LARGE SCALE GENOMIC DNA]</scope>
    <source>
        <strain evidence="12">Red Deer</strain>
    </source>
</reference>
<dbReference type="GO" id="GO:0034727">
    <property type="term" value="P:piecemeal microautophagy of the nucleus"/>
    <property type="evidence" value="ECO:0007669"/>
    <property type="project" value="TreeGrafter"/>
</dbReference>
<sequence>MNFAFLRNLPLTLKGLFLSFGTGKENGRENECLIFLDDDANMVVSKTCEEICRATRKQRCSDGAFVMGCNNMVVWGLSNITDALQKRLCRFLIHRYLSDFLKSSINLEQLSATLYGGIASVSDVDMDVQRINEVFESMKIPFTVVEGYIGEVNITVPWQYILVKSVDLEVKQLQLTLQLQHFADEPPGDIVGSMFGSVMGSLATSMELAQSFLNQEEASNEAEDKGIEQFAEVIDTVISRFRLVFNDAVIRLEGIPDPGSGLCTALELRIDWIELIDEQLESEAFNAETITSQPRSLSAVPDFNKLFHVKGIRLYTDIFTKPVMRDLSEESMSASTQVITSMYLRREKEKTMKKLSASSDSSDEHCEKSSSVLYSVQMSTASTIYESCYSRSSCLDDEFLSATSSPLSSSNSTSLESNPVLFASFNGNVETVIIRVRNNEISTQYALSSEKVFFLLFFVILDLISIHFRFSSTNPFFFFFFFQEINLNFDGLCVFLTPSQLDILKTFFAAIAEPPNSDGTQCGLGKPMCMQDYQQVEAELQTRIVPSSQIGTDFQHGNWGGSMMFYDAQRKPSLVSVEEQMANVSLNLSDVGDGRTARFPKEILRSDSSHRTLKNSDTVSDMISVKASICNVVFVLTHKDYLGQDEVRNRGAENIADMISSYKELAEGFFKAASSVRFGVQLNELNRSTKNLYGDDHLQFIGEGVTFDYNQVKGRENCSFSMNLEAFDMELLEILSPTSSSTSVEENIKLFSFCDSPSTTEKSRRLMVTVENGKNSQHYDVRISLAACESELDISIIDRISSLLVTKPFHTYPFPSSIQNVNEISRGLKTDLLFNAMQDANNMPVLLTFLIGCPEWDLSLRIPVVDLRHSESSSNRAHHWKRNLHEESIRLTLTDVRLEMPAFDVSRLRQHGTIIISASIVNGSFNLVDKTVSASLDSCFLFAGCSETCGGGCVSLKLSYDNRNSSLESTSARCNETGYSCASQYDVESEADVKMEGPFSKCIIRNENRMIIVVGNTKEMLEFGENCLSNARINCELTIPVLRIHLPSRHYYEVIYNRLVNDLSMWQPSSPIFNSSDRPRDMEVSGDGPFELCRSSKRRNSTHSSCSHGSTPTVNALGNEKSHDFCLMANINDGRVLLGTEFEDGVVKKLGQIGAILHKMQIMTVNGFHGNKELSYFYSTSKSASFFHKNLTGDVVPYERCVLKRDFAQHFKEGIQAEPVIDEEICFLEEEDNFAVANMLVGVGIRNTTLHLKPYEIAEEFWINQLISFFDIVDYGIPGYELPQITTELHMHFSSSLLAYEHYFENPSPPISLRVMLGSCDISSRIMQDLEIYKFECIFEQLKLFASFSADAQIAANQNETKKSTKFKPKFIHMLSVGMLQLEVMAAKSFGTADSRSMKCPPFLEVRCKNDLLKVIFFKFNNFYKVSILWIIFGILWNLWACSDSLCLVINVVAELLNAQTSKMAEPRAGLQTPVDKAAVLNLKRQVSTEQQMANIEKMVRSAVSQSRHEICEYPTDSPENLSASSKVLSNAVTNLIDVTKESTPRNSSGALGIDEGFCLLDEIPGSGIMTGNGKPWARFLFVDDVVPITYDDYLTKIDSNSNRSVLFTMNKIHTPFIKYSIDDVSLELHLYGGADFSTSKPPSKPYCISSGGKLRRDNSPVGGHYRDYSAHVKFIFEVYDKGAPALSTRLFSIGSIEILDKMMSSKINKLLYPHVWDQTFPRHSQSPMFSVRLYETPQHEGKMKVSLLPLRINADQDTLEFLEDYMNDLSGGVTVLQAENFAASKMPEKPWLEVHLDGNTDNTQYAGDTNSNAIANCMEVTMQNDSFLNEFIGRQLETCNDEQRRNSLLTYDLLNLQIRDDLHLDEGNNNNLMTSERSDSASNLFDESGPLTGDITNLMDHINSPFPSSSNAMIQCFSTEKVDNNIPALFPAMCEEASSVKSKLGLTKEEKKDDEKSVPVLVEYQFGKNTLEIDSWEAESIVKGKIYFKEFIFSPSAMIRLDLNGKRMRPDQGWILGLLVGLSDFKCTEIRLKELNCTRGLLGYDRCIKFAINAWLNDINNKQLVQFITSYGPIKSLVEIGFGIRDLFLMPVNEYCREEGHIVKGLQRGAESFGISTATAAVDMLQRMVGVVQSVAELAFDIVSPEYPIYRHRRNMIDYTILRPPNDIREGFNMALEAIGREISDTALDFQLAALEDQASGYSTVRGFLRQAPTTVLRPIIAVSKATVNILGGMRNQMKPGSHREEIEKWK</sequence>
<evidence type="ECO:0000313" key="13">
    <source>
        <dbReference type="Proteomes" id="UP000242913"/>
    </source>
</evidence>
<dbReference type="EMBL" id="KZ270067">
    <property type="protein sequence ID" value="OZC06736.1"/>
    <property type="molecule type" value="Genomic_DNA"/>
</dbReference>
<dbReference type="GO" id="GO:0000422">
    <property type="term" value="P:autophagy of mitochondrion"/>
    <property type="evidence" value="ECO:0007669"/>
    <property type="project" value="TreeGrafter"/>
</dbReference>
<evidence type="ECO:0000256" key="10">
    <source>
        <dbReference type="ARBA" id="ARBA00024479"/>
    </source>
</evidence>
<keyword evidence="9" id="KW-0472">Membrane</keyword>
<dbReference type="GO" id="GO:0005789">
    <property type="term" value="C:endoplasmic reticulum membrane"/>
    <property type="evidence" value="ECO:0007669"/>
    <property type="project" value="UniProtKB-SubCell"/>
</dbReference>
<keyword evidence="7" id="KW-0072">Autophagy</keyword>
<accession>A0A238BPE9</accession>
<dbReference type="GO" id="GO:0006869">
    <property type="term" value="P:lipid transport"/>
    <property type="evidence" value="ECO:0007669"/>
    <property type="project" value="UniProtKB-KW"/>
</dbReference>
<comment type="catalytic activity">
    <reaction evidence="10">
        <text>a 1,2-diacyl-sn-glycero-3-phospho-L-serine(in) = a 1,2-diacyl-sn-glycero-3-phospho-L-serine(out)</text>
        <dbReference type="Rhea" id="RHEA:38663"/>
        <dbReference type="ChEBI" id="CHEBI:57262"/>
    </reaction>
</comment>
<dbReference type="Proteomes" id="UP000242913">
    <property type="component" value="Unassembled WGS sequence"/>
</dbReference>
<keyword evidence="5" id="KW-0813">Transport</keyword>
<protein>
    <recommendedName>
        <fullName evidence="4">Autophagy-related protein 2</fullName>
    </recommendedName>
</protein>
<evidence type="ECO:0000256" key="1">
    <source>
        <dbReference type="ARBA" id="ARBA00004406"/>
    </source>
</evidence>
<dbReference type="PANTHER" id="PTHR13190">
    <property type="entry name" value="AUTOPHAGY-RELATED 2, ISOFORM A"/>
    <property type="match status" value="1"/>
</dbReference>